<dbReference type="Gene3D" id="1.10.357.10">
    <property type="entry name" value="Tetracycline Repressor, domain 2"/>
    <property type="match status" value="1"/>
</dbReference>
<dbReference type="Gene3D" id="2.40.50.100">
    <property type="match status" value="1"/>
</dbReference>
<comment type="similarity">
    <text evidence="2">Belongs to the membrane fusion protein (MFP) (TC 8.A.1) family.</text>
</comment>
<dbReference type="KEGG" id="tsph:KIH39_20235"/>
<keyword evidence="4 5" id="KW-0238">DNA-binding</keyword>
<dbReference type="AlphaFoldDB" id="A0A8E6B489"/>
<dbReference type="GO" id="GO:0003677">
    <property type="term" value="F:DNA binding"/>
    <property type="evidence" value="ECO:0007669"/>
    <property type="project" value="UniProtKB-UniRule"/>
</dbReference>
<keyword evidence="3" id="KW-0813">Transport</keyword>
<dbReference type="PANTHER" id="PTHR30469">
    <property type="entry name" value="MULTIDRUG RESISTANCE PROTEIN MDTA"/>
    <property type="match status" value="1"/>
</dbReference>
<dbReference type="GO" id="GO:1990281">
    <property type="term" value="C:efflux pump complex"/>
    <property type="evidence" value="ECO:0007669"/>
    <property type="project" value="TreeGrafter"/>
</dbReference>
<dbReference type="Pfam" id="PF25967">
    <property type="entry name" value="RND-MFP_C"/>
    <property type="match status" value="1"/>
</dbReference>
<dbReference type="InterPro" id="IPR058792">
    <property type="entry name" value="Beta-barrel_RND_2"/>
</dbReference>
<dbReference type="SUPFAM" id="SSF48498">
    <property type="entry name" value="Tetracyclin repressor-like, C-terminal domain"/>
    <property type="match status" value="1"/>
</dbReference>
<dbReference type="RefSeq" id="WP_213495035.1">
    <property type="nucleotide sequence ID" value="NZ_CP074694.1"/>
</dbReference>
<dbReference type="InterPro" id="IPR058627">
    <property type="entry name" value="MdtA-like_C"/>
</dbReference>
<dbReference type="PRINTS" id="PR00455">
    <property type="entry name" value="HTHTETR"/>
</dbReference>
<dbReference type="SUPFAM" id="SSF46689">
    <property type="entry name" value="Homeodomain-like"/>
    <property type="match status" value="1"/>
</dbReference>
<reference evidence="8" key="1">
    <citation type="submission" date="2021-05" db="EMBL/GenBank/DDBJ databases">
        <title>Complete genome sequence of the cellulolytic planctomycete Telmatocola sphagniphila SP2T and characterization of the first cellulase from planctomycetes.</title>
        <authorList>
            <person name="Rakitin A.L."/>
            <person name="Beletsky A.V."/>
            <person name="Naumoff D.G."/>
            <person name="Kulichevskaya I.S."/>
            <person name="Mardanov A.V."/>
            <person name="Ravin N.V."/>
            <person name="Dedysh S.N."/>
        </authorList>
    </citation>
    <scope>NUCLEOTIDE SEQUENCE</scope>
    <source>
        <strain evidence="8">SP2T</strain>
    </source>
</reference>
<dbReference type="NCBIfam" id="TIGR01730">
    <property type="entry name" value="RND_mfp"/>
    <property type="match status" value="1"/>
</dbReference>
<feature type="region of interest" description="Disordered" evidence="6">
    <location>
        <begin position="187"/>
        <end position="215"/>
    </location>
</feature>
<dbReference type="Pfam" id="PF00440">
    <property type="entry name" value="TetR_N"/>
    <property type="match status" value="1"/>
</dbReference>
<dbReference type="Proteomes" id="UP000676194">
    <property type="component" value="Chromosome"/>
</dbReference>
<sequence length="578" mass="64324">MTSTNTSQERREKHKIELRSKILDAARELIVDQGVDQFSMRKLAAKIGYTATAIYFHFADKETLIQELVDLDFIKFREQFDGLEQKADPIERIRLMGLAFVSFFSRNPSHFRFLFMTPNLKMVPSAKVVTQGNPAEDNYCLLKSTVEEALAQNRFREELRDSDEICQILMAVVHGVVSNHISHLPGSPSVDRISPGRTNGSECHHRGNSRLAATTGGDEMNRLTAIGLGLFIFAVPGCKKEIEEAREIIRPVKVTQVRYGQTTDRASYTGVVKARYEAELAFRASGKILSRKVELGQRVKAGQVIAELDPQDYVLSMKASEASLAMAEADAKQAIADEVRNRDLVRGKAISPADYDRYRAVADAQIKRVEQAKSQLDISRNKLIYTTLKADHDGVITNLMFEVGKVVAEGTPIVVVSRTDELEAVVAIPENRVTVAQTAKASVELWSDKDRKFAARLRELSPNADPITRTYTARFHIEKPTEEVRLGMTATVHLDSLDVGRQLVTLPLSAVYDSGKGPRVWVVDPKTGKLTSREIRVKEYHQDTILIASGLQVGDHVVTGGTQKLDEGLTVRVVLDKP</sequence>
<protein>
    <submittedName>
        <fullName evidence="8">Efflux RND transporter periplasmic adaptor subunit</fullName>
    </submittedName>
</protein>
<dbReference type="Gene3D" id="1.10.287.470">
    <property type="entry name" value="Helix hairpin bin"/>
    <property type="match status" value="1"/>
</dbReference>
<dbReference type="Pfam" id="PF25954">
    <property type="entry name" value="Beta-barrel_RND_2"/>
    <property type="match status" value="1"/>
</dbReference>
<feature type="domain" description="HTH tetR-type" evidence="7">
    <location>
        <begin position="16"/>
        <end position="76"/>
    </location>
</feature>
<proteinExistence type="inferred from homology"/>
<dbReference type="InterPro" id="IPR036271">
    <property type="entry name" value="Tet_transcr_reg_TetR-rel_C_sf"/>
</dbReference>
<dbReference type="EMBL" id="CP074694">
    <property type="protein sequence ID" value="QVL31154.1"/>
    <property type="molecule type" value="Genomic_DNA"/>
</dbReference>
<name>A0A8E6B489_9BACT</name>
<evidence type="ECO:0000256" key="3">
    <source>
        <dbReference type="ARBA" id="ARBA00022448"/>
    </source>
</evidence>
<dbReference type="PROSITE" id="PS50977">
    <property type="entry name" value="HTH_TETR_2"/>
    <property type="match status" value="1"/>
</dbReference>
<evidence type="ECO:0000256" key="6">
    <source>
        <dbReference type="SAM" id="MobiDB-lite"/>
    </source>
</evidence>
<dbReference type="Pfam" id="PF25917">
    <property type="entry name" value="BSH_RND"/>
    <property type="match status" value="1"/>
</dbReference>
<evidence type="ECO:0000313" key="8">
    <source>
        <dbReference type="EMBL" id="QVL31154.1"/>
    </source>
</evidence>
<organism evidence="8 9">
    <name type="scientific">Telmatocola sphagniphila</name>
    <dbReference type="NCBI Taxonomy" id="1123043"/>
    <lineage>
        <taxon>Bacteria</taxon>
        <taxon>Pseudomonadati</taxon>
        <taxon>Planctomycetota</taxon>
        <taxon>Planctomycetia</taxon>
        <taxon>Gemmatales</taxon>
        <taxon>Gemmataceae</taxon>
    </lineage>
</organism>
<dbReference type="SUPFAM" id="SSF111369">
    <property type="entry name" value="HlyD-like secretion proteins"/>
    <property type="match status" value="1"/>
</dbReference>
<comment type="subcellular location">
    <subcellularLocation>
        <location evidence="1">Cell envelope</location>
    </subcellularLocation>
</comment>
<gene>
    <name evidence="8" type="ORF">KIH39_20235</name>
</gene>
<dbReference type="InterPro" id="IPR009057">
    <property type="entry name" value="Homeodomain-like_sf"/>
</dbReference>
<evidence type="ECO:0000256" key="4">
    <source>
        <dbReference type="ARBA" id="ARBA00023125"/>
    </source>
</evidence>
<dbReference type="Gene3D" id="2.40.420.20">
    <property type="match status" value="1"/>
</dbReference>
<dbReference type="InterPro" id="IPR058625">
    <property type="entry name" value="MdtA-like_BSH"/>
</dbReference>
<evidence type="ECO:0000256" key="2">
    <source>
        <dbReference type="ARBA" id="ARBA00009477"/>
    </source>
</evidence>
<dbReference type="GO" id="GO:0015562">
    <property type="term" value="F:efflux transmembrane transporter activity"/>
    <property type="evidence" value="ECO:0007669"/>
    <property type="project" value="TreeGrafter"/>
</dbReference>
<dbReference type="PANTHER" id="PTHR30469:SF18">
    <property type="entry name" value="RESISTANCE-NODULATION-CELL DIVISION (RND) EFFLUX MEMBRANE FUSION PROTEIN-RELATED"/>
    <property type="match status" value="1"/>
</dbReference>
<dbReference type="InterPro" id="IPR006143">
    <property type="entry name" value="RND_pump_MFP"/>
</dbReference>
<keyword evidence="9" id="KW-1185">Reference proteome</keyword>
<evidence type="ECO:0000313" key="9">
    <source>
        <dbReference type="Proteomes" id="UP000676194"/>
    </source>
</evidence>
<evidence type="ECO:0000256" key="5">
    <source>
        <dbReference type="PROSITE-ProRule" id="PRU00335"/>
    </source>
</evidence>
<evidence type="ECO:0000259" key="7">
    <source>
        <dbReference type="PROSITE" id="PS50977"/>
    </source>
</evidence>
<accession>A0A8E6B489</accession>
<dbReference type="Gene3D" id="2.40.30.170">
    <property type="match status" value="1"/>
</dbReference>
<feature type="DNA-binding region" description="H-T-H motif" evidence="5">
    <location>
        <begin position="39"/>
        <end position="58"/>
    </location>
</feature>
<dbReference type="InterPro" id="IPR001647">
    <property type="entry name" value="HTH_TetR"/>
</dbReference>
<evidence type="ECO:0000256" key="1">
    <source>
        <dbReference type="ARBA" id="ARBA00004196"/>
    </source>
</evidence>